<dbReference type="InterPro" id="IPR003779">
    <property type="entry name" value="CMD-like"/>
</dbReference>
<dbReference type="SUPFAM" id="SSF69118">
    <property type="entry name" value="AhpD-like"/>
    <property type="match status" value="1"/>
</dbReference>
<dbReference type="Proteomes" id="UP000466794">
    <property type="component" value="Unassembled WGS sequence"/>
</dbReference>
<keyword evidence="2" id="KW-0560">Oxidoreductase</keyword>
<dbReference type="RefSeq" id="WP_157392841.1">
    <property type="nucleotide sequence ID" value="NZ_WRPP01000012.1"/>
</dbReference>
<name>A0A7K1VB42_9NOCA</name>
<protein>
    <submittedName>
        <fullName evidence="2">Alkylhydroperoxidase AhpD family core domain-containing protein</fullName>
    </submittedName>
</protein>
<sequence length="193" mass="21224">MRPDILEHGYRPTAKALFTMVRLFSGQPLPDVVRLMMYRPDFFGAHARAFTHQVMRGPSAWSVADRELMAACISQANDTAFCLAAHTATAARAYRDAPKVQAVLADIESAPVEDGLRAVLVLLTKLTRDGTVDAEDMRKVLPTGVTRDQITDALAVSAVFNVINRLADTFDFELQTPKGLETGAKFLLARGYR</sequence>
<comment type="caution">
    <text evidence="2">The sequence shown here is derived from an EMBL/GenBank/DDBJ whole genome shotgun (WGS) entry which is preliminary data.</text>
</comment>
<dbReference type="InterPro" id="IPR029032">
    <property type="entry name" value="AhpD-like"/>
</dbReference>
<organism evidence="2 3">
    <name type="scientific">Nocardia terrae</name>
    <dbReference type="NCBI Taxonomy" id="2675851"/>
    <lineage>
        <taxon>Bacteria</taxon>
        <taxon>Bacillati</taxon>
        <taxon>Actinomycetota</taxon>
        <taxon>Actinomycetes</taxon>
        <taxon>Mycobacteriales</taxon>
        <taxon>Nocardiaceae</taxon>
        <taxon>Nocardia</taxon>
    </lineage>
</organism>
<feature type="domain" description="Carboxymuconolactone decarboxylase-like" evidence="1">
    <location>
        <begin position="48"/>
        <end position="109"/>
    </location>
</feature>
<dbReference type="PANTHER" id="PTHR35446">
    <property type="entry name" value="SI:CH211-175M2.5"/>
    <property type="match status" value="1"/>
</dbReference>
<dbReference type="GO" id="GO:0051920">
    <property type="term" value="F:peroxiredoxin activity"/>
    <property type="evidence" value="ECO:0007669"/>
    <property type="project" value="InterPro"/>
</dbReference>
<dbReference type="PANTHER" id="PTHR35446:SF2">
    <property type="entry name" value="CARBOXYMUCONOLACTONE DECARBOXYLASE-LIKE DOMAIN-CONTAINING PROTEIN"/>
    <property type="match status" value="1"/>
</dbReference>
<proteinExistence type="predicted"/>
<keyword evidence="2" id="KW-0575">Peroxidase</keyword>
<evidence type="ECO:0000259" key="1">
    <source>
        <dbReference type="Pfam" id="PF02627"/>
    </source>
</evidence>
<dbReference type="AlphaFoldDB" id="A0A7K1VB42"/>
<evidence type="ECO:0000313" key="3">
    <source>
        <dbReference type="Proteomes" id="UP000466794"/>
    </source>
</evidence>
<dbReference type="Pfam" id="PF02627">
    <property type="entry name" value="CMD"/>
    <property type="match status" value="1"/>
</dbReference>
<evidence type="ECO:0000313" key="2">
    <source>
        <dbReference type="EMBL" id="MVU83298.1"/>
    </source>
</evidence>
<gene>
    <name evidence="2" type="ORF">GPX89_39430</name>
</gene>
<dbReference type="EMBL" id="WRPP01000012">
    <property type="protein sequence ID" value="MVU83298.1"/>
    <property type="molecule type" value="Genomic_DNA"/>
</dbReference>
<accession>A0A7K1VB42</accession>
<dbReference type="Gene3D" id="1.20.1290.10">
    <property type="entry name" value="AhpD-like"/>
    <property type="match status" value="1"/>
</dbReference>
<reference evidence="2 3" key="1">
    <citation type="submission" date="2019-12" db="EMBL/GenBank/DDBJ databases">
        <title>Nocardia sp. nov. ET3-3 isolated from soil.</title>
        <authorList>
            <person name="Kanchanasin P."/>
            <person name="Tanasupawat S."/>
            <person name="Yuki M."/>
            <person name="Kudo T."/>
        </authorList>
    </citation>
    <scope>NUCLEOTIDE SEQUENCE [LARGE SCALE GENOMIC DNA]</scope>
    <source>
        <strain evidence="2 3">ET3-3</strain>
    </source>
</reference>
<keyword evidence="3" id="KW-1185">Reference proteome</keyword>